<protein>
    <recommendedName>
        <fullName evidence="4">Phosphatidylinositol N-acetylglucosaminyltransferase subunit Q</fullName>
    </recommendedName>
</protein>
<gene>
    <name evidence="2" type="ORF">NQ317_013718</name>
</gene>
<evidence type="ECO:0000256" key="1">
    <source>
        <dbReference type="SAM" id="Phobius"/>
    </source>
</evidence>
<feature type="transmembrane region" description="Helical" evidence="1">
    <location>
        <begin position="242"/>
        <end position="265"/>
    </location>
</feature>
<keyword evidence="1" id="KW-1133">Transmembrane helix</keyword>
<organism evidence="2 3">
    <name type="scientific">Molorchus minor</name>
    <dbReference type="NCBI Taxonomy" id="1323400"/>
    <lineage>
        <taxon>Eukaryota</taxon>
        <taxon>Metazoa</taxon>
        <taxon>Ecdysozoa</taxon>
        <taxon>Arthropoda</taxon>
        <taxon>Hexapoda</taxon>
        <taxon>Insecta</taxon>
        <taxon>Pterygota</taxon>
        <taxon>Neoptera</taxon>
        <taxon>Endopterygota</taxon>
        <taxon>Coleoptera</taxon>
        <taxon>Polyphaga</taxon>
        <taxon>Cucujiformia</taxon>
        <taxon>Chrysomeloidea</taxon>
        <taxon>Cerambycidae</taxon>
        <taxon>Lamiinae</taxon>
        <taxon>Monochamini</taxon>
        <taxon>Molorchus</taxon>
    </lineage>
</organism>
<keyword evidence="1" id="KW-0472">Membrane</keyword>
<dbReference type="Proteomes" id="UP001162164">
    <property type="component" value="Unassembled WGS sequence"/>
</dbReference>
<feature type="transmembrane region" description="Helical" evidence="1">
    <location>
        <begin position="286"/>
        <end position="307"/>
    </location>
</feature>
<dbReference type="PANTHER" id="PTHR21329">
    <property type="entry name" value="PHOSPHATIDYLINOSITOL N-ACETYLGLUCOSAMINYLTRANSFERASE SUBUNIT Q-RELATED"/>
    <property type="match status" value="1"/>
</dbReference>
<comment type="caution">
    <text evidence="2">The sequence shown here is derived from an EMBL/GenBank/DDBJ whole genome shotgun (WGS) entry which is preliminary data.</text>
</comment>
<feature type="transmembrane region" description="Helical" evidence="1">
    <location>
        <begin position="121"/>
        <end position="139"/>
    </location>
</feature>
<accession>A0ABQ9JRT2</accession>
<evidence type="ECO:0000313" key="3">
    <source>
        <dbReference type="Proteomes" id="UP001162164"/>
    </source>
</evidence>
<dbReference type="EMBL" id="JAPWTJ010000298">
    <property type="protein sequence ID" value="KAJ8979970.1"/>
    <property type="molecule type" value="Genomic_DNA"/>
</dbReference>
<reference evidence="2" key="1">
    <citation type="journal article" date="2023" name="Insect Mol. Biol.">
        <title>Genome sequencing provides insights into the evolution of gene families encoding plant cell wall-degrading enzymes in longhorned beetles.</title>
        <authorList>
            <person name="Shin N.R."/>
            <person name="Okamura Y."/>
            <person name="Kirsch R."/>
            <person name="Pauchet Y."/>
        </authorList>
    </citation>
    <scope>NUCLEOTIDE SEQUENCE</scope>
    <source>
        <strain evidence="2">MMC_N1</strain>
    </source>
</reference>
<evidence type="ECO:0000313" key="2">
    <source>
        <dbReference type="EMBL" id="KAJ8979970.1"/>
    </source>
</evidence>
<proteinExistence type="predicted"/>
<dbReference type="InterPro" id="IPR007720">
    <property type="entry name" value="PigQ/GPI1"/>
</dbReference>
<sequence>MINNNVKRKSVVEVIYDYKGFKSAEIYNDSDTYGKHFNILSNKLKAHSNGKENGKKYIVTRLVLHLIFLNDLLIKFFNMCKPILIYSATFLHFEESIHNLKWFLINIIEEKNVTPKLGNILLAKIVDMVIGIILLNWFLQNEDEVINIIQTTIADIVTSLKDLLLYLMGSPIGLKLNYAFNKTLGKFFFYHISLWRVFLQGMQPLLKSNFKYLVLPGALGFSFQIAMLSDIISIVTFHVYCIYVYAARLFSLQIRGLVSLWKLFIGRKYNPLRQRVDSCQYSQNQLFIGTLGFTISLFLLPTTMMYYAVFATFRLVILLIDGLLFGFRYLLNMLPLYVTVLWIFNASSLAGTIYIRCKNNCEQADRVLVEATLHTLPLTISIRKVIPKSMQPITSQSIGYIFHCMVTGVLV</sequence>
<evidence type="ECO:0008006" key="4">
    <source>
        <dbReference type="Google" id="ProtNLM"/>
    </source>
</evidence>
<keyword evidence="3" id="KW-1185">Reference proteome</keyword>
<name>A0ABQ9JRT2_9CUCU</name>
<dbReference type="PANTHER" id="PTHR21329:SF3">
    <property type="entry name" value="PHOSPHATIDYLINOSITOL N-ACETYLGLUCOSAMINYLTRANSFERASE SUBUNIT Q"/>
    <property type="match status" value="1"/>
</dbReference>
<dbReference type="Pfam" id="PF05024">
    <property type="entry name" value="Gpi1"/>
    <property type="match status" value="1"/>
</dbReference>
<feature type="transmembrane region" description="Helical" evidence="1">
    <location>
        <begin position="212"/>
        <end position="236"/>
    </location>
</feature>
<keyword evidence="1" id="KW-0812">Transmembrane</keyword>